<keyword evidence="2" id="KW-0560">Oxidoreductase</keyword>
<reference evidence="2 3" key="1">
    <citation type="submission" date="2021-08" db="EMBL/GenBank/DDBJ databases">
        <title>Comparative Genomics Analysis of the Genus Qipengyuania Reveals Extensive Genetic Diversity and Metabolic Versatility, Including the Description of Fifteen Novel Species.</title>
        <authorList>
            <person name="Liu Y."/>
        </authorList>
    </citation>
    <scope>NUCLEOTIDE SEQUENCE [LARGE SCALE GENOMIC DNA]</scope>
    <source>
        <strain evidence="2 3">6D47A</strain>
    </source>
</reference>
<organism evidence="2 3">
    <name type="scientific">Qipengyuania qiaonensis</name>
    <dbReference type="NCBI Taxonomy" id="2867240"/>
    <lineage>
        <taxon>Bacteria</taxon>
        <taxon>Pseudomonadati</taxon>
        <taxon>Pseudomonadota</taxon>
        <taxon>Alphaproteobacteria</taxon>
        <taxon>Sphingomonadales</taxon>
        <taxon>Erythrobacteraceae</taxon>
        <taxon>Qipengyuania</taxon>
    </lineage>
</organism>
<accession>A0ABS7J5V5</accession>
<proteinExistence type="predicted"/>
<protein>
    <submittedName>
        <fullName evidence="2">Phytanoyl-CoA dioxygenase family protein</fullName>
    </submittedName>
</protein>
<dbReference type="Proteomes" id="UP000755104">
    <property type="component" value="Unassembled WGS sequence"/>
</dbReference>
<dbReference type="InterPro" id="IPR008775">
    <property type="entry name" value="Phytyl_CoA_dOase-like"/>
</dbReference>
<evidence type="ECO:0000313" key="3">
    <source>
        <dbReference type="Proteomes" id="UP000755104"/>
    </source>
</evidence>
<keyword evidence="2" id="KW-0223">Dioxygenase</keyword>
<sequence>MVTDISASIDVCAAHYGKDAEAMRAYLVAGQERALALLNRGPIRFDDEGVLAADIRAAYSAYGFYVFKGAVSAEELADLEAGIDDLRSRFPLQPGGETDAQGNPAVGAGNRAPTLQWVRPLSDPLGGTELWNGRHQVKLFEPQAAQDAPEFAPFVLMGHVQFSDECLRAYAHPQLLRVAAAINGEDFAPFHDVIFFKDPGLGAAVSWHQDGDTHWDHPAFDEDIHGFNFMLQLYGSTAVNGVWVVPGTHKLGKMDIKAMIAEAGSERLPDAVPLVCEAGDVVICNRQLVHGSFANTGFEPRLTINYGFHRRASVLNIKGAGMHSEAAVYDDAHIRERSRALGLAIAARRARFPEEAAFEYKPLAGETFVYDAAARASLHDYNLRDLSI</sequence>
<comment type="caution">
    <text evidence="2">The sequence shown here is derived from an EMBL/GenBank/DDBJ whole genome shotgun (WGS) entry which is preliminary data.</text>
</comment>
<dbReference type="EMBL" id="JAIGNO010000005">
    <property type="protein sequence ID" value="MBX7482722.1"/>
    <property type="molecule type" value="Genomic_DNA"/>
</dbReference>
<dbReference type="GO" id="GO:0051213">
    <property type="term" value="F:dioxygenase activity"/>
    <property type="evidence" value="ECO:0007669"/>
    <property type="project" value="UniProtKB-KW"/>
</dbReference>
<comment type="cofactor">
    <cofactor evidence="1">
        <name>Fe(2+)</name>
        <dbReference type="ChEBI" id="CHEBI:29033"/>
    </cofactor>
</comment>
<gene>
    <name evidence="2" type="ORF">K3174_09265</name>
</gene>
<evidence type="ECO:0000313" key="2">
    <source>
        <dbReference type="EMBL" id="MBX7482722.1"/>
    </source>
</evidence>
<dbReference type="Pfam" id="PF05721">
    <property type="entry name" value="PhyH"/>
    <property type="match status" value="1"/>
</dbReference>
<name>A0ABS7J5V5_9SPHN</name>
<dbReference type="SUPFAM" id="SSF51197">
    <property type="entry name" value="Clavaminate synthase-like"/>
    <property type="match status" value="1"/>
</dbReference>
<dbReference type="PANTHER" id="PTHR20883">
    <property type="entry name" value="PHYTANOYL-COA DIOXYGENASE DOMAIN CONTAINING 1"/>
    <property type="match status" value="1"/>
</dbReference>
<dbReference type="Gene3D" id="2.60.120.620">
    <property type="entry name" value="q2cbj1_9rhob like domain"/>
    <property type="match status" value="1"/>
</dbReference>
<dbReference type="PANTHER" id="PTHR20883:SF48">
    <property type="entry name" value="ECTOINE DIOXYGENASE"/>
    <property type="match status" value="1"/>
</dbReference>
<evidence type="ECO:0000256" key="1">
    <source>
        <dbReference type="ARBA" id="ARBA00001954"/>
    </source>
</evidence>
<keyword evidence="3" id="KW-1185">Reference proteome</keyword>
<dbReference type="RefSeq" id="WP_221557989.1">
    <property type="nucleotide sequence ID" value="NZ_JAIGNO010000005.1"/>
</dbReference>